<keyword evidence="9" id="KW-1185">Reference proteome</keyword>
<keyword evidence="5 6" id="KW-0472">Membrane</keyword>
<dbReference type="AlphaFoldDB" id="A0A506V8P4"/>
<dbReference type="EMBL" id="VHQI01000006">
    <property type="protein sequence ID" value="TPW42057.1"/>
    <property type="molecule type" value="Genomic_DNA"/>
</dbReference>
<evidence type="ECO:0000256" key="3">
    <source>
        <dbReference type="ARBA" id="ARBA00022692"/>
    </source>
</evidence>
<dbReference type="Proteomes" id="UP000319523">
    <property type="component" value="Unassembled WGS sequence"/>
</dbReference>
<feature type="transmembrane region" description="Helical" evidence="6">
    <location>
        <begin position="75"/>
        <end position="94"/>
    </location>
</feature>
<protein>
    <submittedName>
        <fullName evidence="8">Type II secretion system F family protein</fullName>
    </submittedName>
</protein>
<sequence length="279" mass="31507">MTSFFIIIFFTGIVLAYLALRQQQQWKQKRKIIDPDNEERKLLSKALLDYEALIIANSSWLSFLKRMDESLSLKFRICGAIALLLLLCKWLGFIEIEMKGLAMCVLLALVVVIVLPGILIRPGVTNSIKKMMDALPYFVDLTAVCIQAGMTVESAVKFVAERSDDLDKNLASLMRYLTKRAEVSGLEDALTEIYHSINITEMRMFCGTLQQSVHYGTSLYDNLMELSKDIRELQLLDSEEKIGKLSAKMSVPLILFVMFPITVLIAAPGILRIIKNGLF</sequence>
<keyword evidence="4 6" id="KW-1133">Transmembrane helix</keyword>
<evidence type="ECO:0000259" key="7">
    <source>
        <dbReference type="Pfam" id="PF00482"/>
    </source>
</evidence>
<dbReference type="InterPro" id="IPR018076">
    <property type="entry name" value="T2SS_GspF_dom"/>
</dbReference>
<keyword evidence="2" id="KW-1003">Cell membrane</keyword>
<feature type="transmembrane region" description="Helical" evidence="6">
    <location>
        <begin position="100"/>
        <end position="120"/>
    </location>
</feature>
<evidence type="ECO:0000313" key="9">
    <source>
        <dbReference type="Proteomes" id="UP000319523"/>
    </source>
</evidence>
<evidence type="ECO:0000256" key="5">
    <source>
        <dbReference type="ARBA" id="ARBA00023136"/>
    </source>
</evidence>
<gene>
    <name evidence="8" type="ORF">FKM52_11935</name>
</gene>
<feature type="transmembrane region" description="Helical" evidence="6">
    <location>
        <begin position="251"/>
        <end position="274"/>
    </location>
</feature>
<dbReference type="Pfam" id="PF00482">
    <property type="entry name" value="T2SSF"/>
    <property type="match status" value="1"/>
</dbReference>
<dbReference type="OrthoDB" id="9810662at2"/>
<evidence type="ECO:0000256" key="1">
    <source>
        <dbReference type="ARBA" id="ARBA00004651"/>
    </source>
</evidence>
<evidence type="ECO:0000256" key="6">
    <source>
        <dbReference type="SAM" id="Phobius"/>
    </source>
</evidence>
<comment type="subcellular location">
    <subcellularLocation>
        <location evidence="1">Cell membrane</location>
        <topology evidence="1">Multi-pass membrane protein</topology>
    </subcellularLocation>
</comment>
<dbReference type="PANTHER" id="PTHR35007:SF2">
    <property type="entry name" value="PILUS ASSEMBLE PROTEIN"/>
    <property type="match status" value="1"/>
</dbReference>
<dbReference type="RefSeq" id="WP_141176401.1">
    <property type="nucleotide sequence ID" value="NZ_JBHUFX010000002.1"/>
</dbReference>
<dbReference type="GO" id="GO:0005886">
    <property type="term" value="C:plasma membrane"/>
    <property type="evidence" value="ECO:0007669"/>
    <property type="project" value="UniProtKB-SubCell"/>
</dbReference>
<evidence type="ECO:0000256" key="4">
    <source>
        <dbReference type="ARBA" id="ARBA00022989"/>
    </source>
</evidence>
<keyword evidence="3 6" id="KW-0812">Transmembrane</keyword>
<comment type="caution">
    <text evidence="8">The sequence shown here is derived from an EMBL/GenBank/DDBJ whole genome shotgun (WGS) entry which is preliminary data.</text>
</comment>
<reference evidence="8 9" key="1">
    <citation type="submission" date="2019-06" db="EMBL/GenBank/DDBJ databases">
        <authorList>
            <person name="Yang Y."/>
        </authorList>
    </citation>
    <scope>NUCLEOTIDE SEQUENCE [LARGE SCALE GENOMIC DNA]</scope>
    <source>
        <strain evidence="8 9">BIT-26</strain>
    </source>
</reference>
<evidence type="ECO:0000256" key="2">
    <source>
        <dbReference type="ARBA" id="ARBA00022475"/>
    </source>
</evidence>
<organism evidence="8 9">
    <name type="scientific">Mixta tenebrionis</name>
    <dbReference type="NCBI Taxonomy" id="2562439"/>
    <lineage>
        <taxon>Bacteria</taxon>
        <taxon>Pseudomonadati</taxon>
        <taxon>Pseudomonadota</taxon>
        <taxon>Gammaproteobacteria</taxon>
        <taxon>Enterobacterales</taxon>
        <taxon>Erwiniaceae</taxon>
        <taxon>Mixta</taxon>
    </lineage>
</organism>
<feature type="domain" description="Type II secretion system protein GspF" evidence="7">
    <location>
        <begin position="138"/>
        <end position="265"/>
    </location>
</feature>
<accession>A0A506V8P4</accession>
<dbReference type="PANTHER" id="PTHR35007">
    <property type="entry name" value="INTEGRAL MEMBRANE PROTEIN-RELATED"/>
    <property type="match status" value="1"/>
</dbReference>
<name>A0A506V8P4_9GAMM</name>
<evidence type="ECO:0000313" key="8">
    <source>
        <dbReference type="EMBL" id="TPW42057.1"/>
    </source>
</evidence>
<proteinExistence type="predicted"/>